<organism evidence="1 2">
    <name type="scientific">Trypanosoma cruzi marinkellei</name>
    <dbReference type="NCBI Taxonomy" id="85056"/>
    <lineage>
        <taxon>Eukaryota</taxon>
        <taxon>Discoba</taxon>
        <taxon>Euglenozoa</taxon>
        <taxon>Kinetoplastea</taxon>
        <taxon>Metakinetoplastina</taxon>
        <taxon>Trypanosomatida</taxon>
        <taxon>Trypanosomatidae</taxon>
        <taxon>Trypanosoma</taxon>
        <taxon>Schizotrypanum</taxon>
    </lineage>
</organism>
<reference evidence="1 2" key="1">
    <citation type="journal article" date="2012" name="BMC Genomics">
        <title>Comparative genomic analysis of human infective Trypanosoma cruzi lineages with the bat-restricted subspecies T. cruzi marinkellei.</title>
        <authorList>
            <person name="Franzen O."/>
            <person name="Talavera-Lopez C."/>
            <person name="Ochaya S."/>
            <person name="Butler C.E."/>
            <person name="Messenger L.A."/>
            <person name="Lewis M.D."/>
            <person name="Llewellyn M.S."/>
            <person name="Marinkelle C.J."/>
            <person name="Tyler K.M."/>
            <person name="Miles M.A."/>
            <person name="Andersson B."/>
        </authorList>
    </citation>
    <scope>NUCLEOTIDE SEQUENCE [LARGE SCALE GENOMIC DNA]</scope>
    <source>
        <strain evidence="1 2">B7</strain>
    </source>
</reference>
<gene>
    <name evidence="1" type="ORF">MOQ_002118</name>
</gene>
<accession>K2MQY2</accession>
<keyword evidence="2" id="KW-1185">Reference proteome</keyword>
<evidence type="ECO:0000313" key="2">
    <source>
        <dbReference type="Proteomes" id="UP000007350"/>
    </source>
</evidence>
<dbReference type="Proteomes" id="UP000007350">
    <property type="component" value="Unassembled WGS sequence"/>
</dbReference>
<sequence length="175" mass="19269">MDGANSTVIYLEGSRQSSSLSVLNNSAVVVRGNRVSRPVQCVIFFRWFLSVESHSAVVFQGNDMQESLVVFYSIFSSYIYYNAWLQLSGNLCRESPSDTFAVLSPPVNLRDSTVSVSGNQFMSSKGMTRALRIPTGSSDLTNGEIVAACNTVGGEEEASLRWWATRFIWTALTVL</sequence>
<proteinExistence type="predicted"/>
<evidence type="ECO:0000313" key="1">
    <source>
        <dbReference type="EMBL" id="EKF37683.1"/>
    </source>
</evidence>
<dbReference type="AlphaFoldDB" id="K2MQY2"/>
<name>K2MQY2_TRYCR</name>
<comment type="caution">
    <text evidence="1">The sequence shown here is derived from an EMBL/GenBank/DDBJ whole genome shotgun (WGS) entry which is preliminary data.</text>
</comment>
<protein>
    <submittedName>
        <fullName evidence="1">Dispersed gene family protein 1 (DGF-1), putative</fullName>
    </submittedName>
</protein>
<dbReference type="EMBL" id="AHKC01008390">
    <property type="protein sequence ID" value="EKF37683.1"/>
    <property type="molecule type" value="Genomic_DNA"/>
</dbReference>